<dbReference type="PANTHER" id="PTHR38593:SF1">
    <property type="entry name" value="BLR2558 PROTEIN"/>
    <property type="match status" value="1"/>
</dbReference>
<keyword evidence="1" id="KW-0732">Signal</keyword>
<dbReference type="RefSeq" id="WP_345286648.1">
    <property type="nucleotide sequence ID" value="NZ_BAABAJ010000022.1"/>
</dbReference>
<accession>A0ABP7N3V6</accession>
<feature type="signal peptide" evidence="1">
    <location>
        <begin position="1"/>
        <end position="26"/>
    </location>
</feature>
<feature type="chain" id="PRO_5045786078" description="DUF4142 domain-containing protein" evidence="1">
    <location>
        <begin position="27"/>
        <end position="227"/>
    </location>
</feature>
<dbReference type="PANTHER" id="PTHR38593">
    <property type="entry name" value="BLR2558 PROTEIN"/>
    <property type="match status" value="1"/>
</dbReference>
<evidence type="ECO:0000313" key="3">
    <source>
        <dbReference type="EMBL" id="GAA3935746.1"/>
    </source>
</evidence>
<dbReference type="EMBL" id="BAABAJ010000022">
    <property type="protein sequence ID" value="GAA3935746.1"/>
    <property type="molecule type" value="Genomic_DNA"/>
</dbReference>
<dbReference type="Pfam" id="PF13628">
    <property type="entry name" value="DUF4142"/>
    <property type="match status" value="1"/>
</dbReference>
<evidence type="ECO:0000256" key="1">
    <source>
        <dbReference type="SAM" id="SignalP"/>
    </source>
</evidence>
<comment type="caution">
    <text evidence="3">The sequence shown here is derived from an EMBL/GenBank/DDBJ whole genome shotgun (WGS) entry which is preliminary data.</text>
</comment>
<dbReference type="InterPro" id="IPR025419">
    <property type="entry name" value="DUF4142"/>
</dbReference>
<name>A0ABP7N3V6_9ACTN</name>
<evidence type="ECO:0000313" key="4">
    <source>
        <dbReference type="Proteomes" id="UP001501000"/>
    </source>
</evidence>
<organism evidence="3 4">
    <name type="scientific">Streptomyces gulbargensis</name>
    <dbReference type="NCBI Taxonomy" id="364901"/>
    <lineage>
        <taxon>Bacteria</taxon>
        <taxon>Bacillati</taxon>
        <taxon>Actinomycetota</taxon>
        <taxon>Actinomycetes</taxon>
        <taxon>Kitasatosporales</taxon>
        <taxon>Streptomycetaceae</taxon>
        <taxon>Streptomyces</taxon>
    </lineage>
</organism>
<reference evidence="4" key="1">
    <citation type="journal article" date="2019" name="Int. J. Syst. Evol. Microbiol.">
        <title>The Global Catalogue of Microorganisms (GCM) 10K type strain sequencing project: providing services to taxonomists for standard genome sequencing and annotation.</title>
        <authorList>
            <consortium name="The Broad Institute Genomics Platform"/>
            <consortium name="The Broad Institute Genome Sequencing Center for Infectious Disease"/>
            <person name="Wu L."/>
            <person name="Ma J."/>
        </authorList>
    </citation>
    <scope>NUCLEOTIDE SEQUENCE [LARGE SCALE GENOMIC DNA]</scope>
    <source>
        <strain evidence="4">JCM 16956</strain>
    </source>
</reference>
<dbReference type="Gene3D" id="1.20.1260.10">
    <property type="match status" value="1"/>
</dbReference>
<evidence type="ECO:0000259" key="2">
    <source>
        <dbReference type="Pfam" id="PF13628"/>
    </source>
</evidence>
<keyword evidence="4" id="KW-1185">Reference proteome</keyword>
<dbReference type="InterPro" id="IPR012347">
    <property type="entry name" value="Ferritin-like"/>
</dbReference>
<proteinExistence type="predicted"/>
<sequence length="227" mass="23159">MRISVMSSTTALIAASTLLAAPQALAAEVGEHDRTFLKAAHQGNLAEIAAGQDAQRNATTECVKAVGAALVRDHRKLDAATTSLSAKLGVSLPTGPAPEDERKLAAVRAKAGTSAYDAAWLADQEVAHTKTLALIDRELEEGRNSEVFAAARSARPVVAMHLDMVRSGTCHAAKAPKTVGAGSGGHVAAAANDRDALAGATLASGLLLTAGAGWWALRGRRRAAGGS</sequence>
<gene>
    <name evidence="3" type="ORF">GCM10022244_50190</name>
</gene>
<feature type="domain" description="DUF4142" evidence="2">
    <location>
        <begin position="32"/>
        <end position="166"/>
    </location>
</feature>
<dbReference type="Proteomes" id="UP001501000">
    <property type="component" value="Unassembled WGS sequence"/>
</dbReference>
<protein>
    <recommendedName>
        <fullName evidence="2">DUF4142 domain-containing protein</fullName>
    </recommendedName>
</protein>